<feature type="region of interest" description="Disordered" evidence="1">
    <location>
        <begin position="94"/>
        <end position="117"/>
    </location>
</feature>
<protein>
    <submittedName>
        <fullName evidence="2">Uncharacterized protein</fullName>
    </submittedName>
</protein>
<proteinExistence type="predicted"/>
<reference evidence="2 3" key="1">
    <citation type="submission" date="2018-02" db="EMBL/GenBank/DDBJ databases">
        <title>The genomes of Aspergillus section Nigri reveals drivers in fungal speciation.</title>
        <authorList>
            <consortium name="DOE Joint Genome Institute"/>
            <person name="Vesth T.C."/>
            <person name="Nybo J."/>
            <person name="Theobald S."/>
            <person name="Brandl J."/>
            <person name="Frisvad J.C."/>
            <person name="Nielsen K.F."/>
            <person name="Lyhne E.K."/>
            <person name="Kogle M.E."/>
            <person name="Kuo A."/>
            <person name="Riley R."/>
            <person name="Clum A."/>
            <person name="Nolan M."/>
            <person name="Lipzen A."/>
            <person name="Salamov A."/>
            <person name="Henrissat B."/>
            <person name="Wiebenga A."/>
            <person name="De vries R.P."/>
            <person name="Grigoriev I.V."/>
            <person name="Mortensen U.H."/>
            <person name="Andersen M.R."/>
            <person name="Baker S.E."/>
        </authorList>
    </citation>
    <scope>NUCLEOTIDE SEQUENCE [LARGE SCALE GENOMIC DNA]</scope>
    <source>
        <strain evidence="2 3">CBS 115571</strain>
    </source>
</reference>
<evidence type="ECO:0000313" key="2">
    <source>
        <dbReference type="EMBL" id="PYI14197.1"/>
    </source>
</evidence>
<dbReference type="Proteomes" id="UP000249829">
    <property type="component" value="Unassembled WGS sequence"/>
</dbReference>
<name>A0A2V5HQK5_ASPV1</name>
<accession>A0A2V5HQK5</accession>
<dbReference type="EMBL" id="KZ825218">
    <property type="protein sequence ID" value="PYI14197.1"/>
    <property type="molecule type" value="Genomic_DNA"/>
</dbReference>
<feature type="compositionally biased region" description="Basic and acidic residues" evidence="1">
    <location>
        <begin position="98"/>
        <end position="109"/>
    </location>
</feature>
<evidence type="ECO:0000313" key="3">
    <source>
        <dbReference type="Proteomes" id="UP000249829"/>
    </source>
</evidence>
<keyword evidence="3" id="KW-1185">Reference proteome</keyword>
<organism evidence="2 3">
    <name type="scientific">Aspergillus violaceofuscus (strain CBS 115571)</name>
    <dbReference type="NCBI Taxonomy" id="1450538"/>
    <lineage>
        <taxon>Eukaryota</taxon>
        <taxon>Fungi</taxon>
        <taxon>Dikarya</taxon>
        <taxon>Ascomycota</taxon>
        <taxon>Pezizomycotina</taxon>
        <taxon>Eurotiomycetes</taxon>
        <taxon>Eurotiomycetidae</taxon>
        <taxon>Eurotiales</taxon>
        <taxon>Aspergillaceae</taxon>
        <taxon>Aspergillus</taxon>
    </lineage>
</organism>
<evidence type="ECO:0000256" key="1">
    <source>
        <dbReference type="SAM" id="MobiDB-lite"/>
    </source>
</evidence>
<gene>
    <name evidence="2" type="ORF">BO99DRAFT_28841</name>
</gene>
<feature type="region of interest" description="Disordered" evidence="1">
    <location>
        <begin position="1"/>
        <end position="26"/>
    </location>
</feature>
<sequence length="117" mass="12868">MHGTLGPSAVLQVAGGTDGDDDHGKEKMIHLMSHSSRETKGDLFLDSDFRLCASAREKRGTEIESSEEDSFYEPRHPCVAKLAAVFLQNPQPLLSSSIDKEKGKTDHDSNNPQALFR</sequence>
<dbReference type="AlphaFoldDB" id="A0A2V5HQK5"/>